<evidence type="ECO:0000259" key="3">
    <source>
        <dbReference type="PROSITE" id="PS50263"/>
    </source>
</evidence>
<keyword evidence="5" id="KW-1185">Reference proteome</keyword>
<dbReference type="PANTHER" id="PTHR43674:SF2">
    <property type="entry name" value="BETA-UREIDOPROPIONASE"/>
    <property type="match status" value="1"/>
</dbReference>
<dbReference type="Pfam" id="PF00795">
    <property type="entry name" value="CN_hydrolase"/>
    <property type="match status" value="1"/>
</dbReference>
<comment type="caution">
    <text evidence="4">The sequence shown here is derived from an EMBL/GenBank/DDBJ whole genome shotgun (WGS) entry which is preliminary data.</text>
</comment>
<dbReference type="PROSITE" id="PS50263">
    <property type="entry name" value="CN_HYDROLASE"/>
    <property type="match status" value="1"/>
</dbReference>
<dbReference type="InterPro" id="IPR036526">
    <property type="entry name" value="C-N_Hydrolase_sf"/>
</dbReference>
<name>A0A8J4FFT1_9CHLO</name>
<organism evidence="4 5">
    <name type="scientific">Volvox reticuliferus</name>
    <dbReference type="NCBI Taxonomy" id="1737510"/>
    <lineage>
        <taxon>Eukaryota</taxon>
        <taxon>Viridiplantae</taxon>
        <taxon>Chlorophyta</taxon>
        <taxon>core chlorophytes</taxon>
        <taxon>Chlorophyceae</taxon>
        <taxon>CS clade</taxon>
        <taxon>Chlamydomonadales</taxon>
        <taxon>Volvocaceae</taxon>
        <taxon>Volvox</taxon>
    </lineage>
</organism>
<evidence type="ECO:0000256" key="1">
    <source>
        <dbReference type="ARBA" id="ARBA00022801"/>
    </source>
</evidence>
<dbReference type="Proteomes" id="UP000747110">
    <property type="component" value="Unassembled WGS sequence"/>
</dbReference>
<gene>
    <name evidence="4" type="ORF">Vretifemale_117</name>
</gene>
<dbReference type="EMBL" id="BNCP01000001">
    <property type="protein sequence ID" value="GIL69126.1"/>
    <property type="molecule type" value="Genomic_DNA"/>
</dbReference>
<feature type="region of interest" description="Disordered" evidence="2">
    <location>
        <begin position="32"/>
        <end position="85"/>
    </location>
</feature>
<accession>A0A8J4FFT1</accession>
<proteinExistence type="predicted"/>
<evidence type="ECO:0000256" key="2">
    <source>
        <dbReference type="SAM" id="MobiDB-lite"/>
    </source>
</evidence>
<reference evidence="4" key="1">
    <citation type="journal article" date="2021" name="Proc. Natl. Acad. Sci. U.S.A.">
        <title>Three genomes in the algal genus Volvox reveal the fate of a haploid sex-determining region after a transition to homothallism.</title>
        <authorList>
            <person name="Yamamoto K."/>
            <person name="Hamaji T."/>
            <person name="Kawai-Toyooka H."/>
            <person name="Matsuzaki R."/>
            <person name="Takahashi F."/>
            <person name="Nishimura Y."/>
            <person name="Kawachi M."/>
            <person name="Noguchi H."/>
            <person name="Minakuchi Y."/>
            <person name="Umen J.G."/>
            <person name="Toyoda A."/>
            <person name="Nozaki H."/>
        </authorList>
    </citation>
    <scope>NUCLEOTIDE SEQUENCE</scope>
    <source>
        <strain evidence="4">NIES-3786</strain>
    </source>
</reference>
<dbReference type="Gene3D" id="3.60.110.10">
    <property type="entry name" value="Carbon-nitrogen hydrolase"/>
    <property type="match status" value="1"/>
</dbReference>
<evidence type="ECO:0000313" key="5">
    <source>
        <dbReference type="Proteomes" id="UP000747110"/>
    </source>
</evidence>
<protein>
    <recommendedName>
        <fullName evidence="3">CN hydrolase domain-containing protein</fullName>
    </recommendedName>
</protein>
<dbReference type="OrthoDB" id="412018at2759"/>
<dbReference type="SUPFAM" id="SSF56317">
    <property type="entry name" value="Carbon-nitrogen hydrolase"/>
    <property type="match status" value="1"/>
</dbReference>
<keyword evidence="1" id="KW-0378">Hydrolase</keyword>
<dbReference type="AlphaFoldDB" id="A0A8J4FFT1"/>
<dbReference type="GO" id="GO:0050126">
    <property type="term" value="F:N-carbamoylputrescine amidase activity"/>
    <property type="evidence" value="ECO:0007669"/>
    <property type="project" value="TreeGrafter"/>
</dbReference>
<dbReference type="GO" id="GO:0033388">
    <property type="term" value="P:putrescine biosynthetic process from arginine"/>
    <property type="evidence" value="ECO:0007669"/>
    <property type="project" value="TreeGrafter"/>
</dbReference>
<sequence>MDQGECGGGCRCRRQSLGHRSHAERLPAHLQLRGIGDSPTPPAGTPKAPVCLLSPAGSQPKRRAGGAAASAWQQHSPHSLHTTTTTTGTHTLCVMRSGAQAYIAVTARAGDRYQEKFYFNPGDTGFRVFDTKYGKVGIAICWDQWFPEAARALALQGAEVILYPTAIGSEPQDANANSYPHWIRAQLGHAAANLVPVVVSNRIGTEQLPGGSPTAYYGGSFIAGPQGQVLAQVGASELLHGNPDPHPRAVEGFVIASLDLDQVALERAGWGIFRDRRPELYGTLATLAGAKP</sequence>
<dbReference type="InterPro" id="IPR003010">
    <property type="entry name" value="C-N_Hydrolase"/>
</dbReference>
<feature type="domain" description="CN hydrolase" evidence="3">
    <location>
        <begin position="1"/>
        <end position="260"/>
    </location>
</feature>
<dbReference type="InterPro" id="IPR050345">
    <property type="entry name" value="Aliph_Amidase/BUP"/>
</dbReference>
<dbReference type="PANTHER" id="PTHR43674">
    <property type="entry name" value="NITRILASE C965.09-RELATED"/>
    <property type="match status" value="1"/>
</dbReference>
<evidence type="ECO:0000313" key="4">
    <source>
        <dbReference type="EMBL" id="GIL69126.1"/>
    </source>
</evidence>
<feature type="compositionally biased region" description="Polar residues" evidence="2">
    <location>
        <begin position="71"/>
        <end position="80"/>
    </location>
</feature>